<keyword evidence="8" id="KW-1185">Reference proteome</keyword>
<dbReference type="InterPro" id="IPR016159">
    <property type="entry name" value="Cullin_repeat-like_dom_sf"/>
</dbReference>
<dbReference type="GO" id="GO:0031625">
    <property type="term" value="F:ubiquitin protein ligase binding"/>
    <property type="evidence" value="ECO:0007669"/>
    <property type="project" value="InterPro"/>
</dbReference>
<organism evidence="7 8">
    <name type="scientific">Triparma strigata</name>
    <dbReference type="NCBI Taxonomy" id="1606541"/>
    <lineage>
        <taxon>Eukaryota</taxon>
        <taxon>Sar</taxon>
        <taxon>Stramenopiles</taxon>
        <taxon>Ochrophyta</taxon>
        <taxon>Bolidophyceae</taxon>
        <taxon>Parmales</taxon>
        <taxon>Triparmaceae</taxon>
        <taxon>Triparma</taxon>
    </lineage>
</organism>
<dbReference type="SMART" id="SM00182">
    <property type="entry name" value="CULLIN"/>
    <property type="match status" value="1"/>
</dbReference>
<dbReference type="InterPro" id="IPR001373">
    <property type="entry name" value="Cullin_N"/>
</dbReference>
<feature type="domain" description="Cullin family profile" evidence="6">
    <location>
        <begin position="128"/>
        <end position="365"/>
    </location>
</feature>
<dbReference type="AlphaFoldDB" id="A0A9W7DZM6"/>
<reference evidence="8" key="1">
    <citation type="journal article" date="2023" name="Commun. Biol.">
        <title>Genome analysis of Parmales, the sister group of diatoms, reveals the evolutionary specialization of diatoms from phago-mixotrophs to photoautotrophs.</title>
        <authorList>
            <person name="Ban H."/>
            <person name="Sato S."/>
            <person name="Yoshikawa S."/>
            <person name="Yamada K."/>
            <person name="Nakamura Y."/>
            <person name="Ichinomiya M."/>
            <person name="Sato N."/>
            <person name="Blanc-Mathieu R."/>
            <person name="Endo H."/>
            <person name="Kuwata A."/>
            <person name="Ogata H."/>
        </authorList>
    </citation>
    <scope>NUCLEOTIDE SEQUENCE [LARGE SCALE GENOMIC DNA]</scope>
    <source>
        <strain evidence="8">NIES 3701</strain>
    </source>
</reference>
<dbReference type="PANTHER" id="PTHR11932">
    <property type="entry name" value="CULLIN"/>
    <property type="match status" value="1"/>
</dbReference>
<comment type="similarity">
    <text evidence="1 4 5">Belongs to the cullin family.</text>
</comment>
<dbReference type="PROSITE" id="PS01256">
    <property type="entry name" value="CULLIN_1"/>
    <property type="match status" value="1"/>
</dbReference>
<proteinExistence type="inferred from homology"/>
<dbReference type="InterPro" id="IPR059120">
    <property type="entry name" value="Cullin-like_AB"/>
</dbReference>
<sequence>MDNEASTYLDATSKGLVIKTLETNLIEPNLNYILGGFETVVDEKYACKGMFNMVGRVEGYEVMREAVGKWVKGKCANIIKAEKEPISSLVTFRSSVDSTWRTCFNSYEGFKTTIKSSFEESLNLDGRSNAEAMAKYVDSLQKNRKKTEGELEKELKDVMTLFRYLQDKDVFEEFYKNLLSKRLLGDKSSSVDLERFFISELKTECGSGYTGKIEGMFKDMALSDDITSNYYAHVNDKFGDSADTAVKMKLWVLTTGYWPSEKNLELILPTELQVHQRRFETYYDDKYQGRRVEWKHNLATCEVEFKLPKKSGEVYKRSLDVSCQQALTLCCFNSPESLSGLTVSSLCKSTGIDLPSMIGIIKSLAHGKQVDKSNTTRVLKKLTKKSDSTPQAKEPKGTLTILPTDVYGPNVDFKNSRARLKILNISNRREEDTLLSQKAHDSIFRDRQHQIDAACIRIMKARKFMSHSSLVGEIMEQLKFKAENADIKKRIESLIEREYMERGEERGAYNYLA</sequence>
<keyword evidence="2" id="KW-1017">Isopeptide bond</keyword>
<dbReference type="OrthoDB" id="27073at2759"/>
<dbReference type="InterPro" id="IPR036388">
    <property type="entry name" value="WH-like_DNA-bd_sf"/>
</dbReference>
<dbReference type="Gene3D" id="1.20.1310.10">
    <property type="entry name" value="Cullin Repeats"/>
    <property type="match status" value="2"/>
</dbReference>
<dbReference type="Proteomes" id="UP001165085">
    <property type="component" value="Unassembled WGS sequence"/>
</dbReference>
<dbReference type="Gene3D" id="3.30.230.130">
    <property type="entry name" value="Cullin, Chain C, Domain 2"/>
    <property type="match status" value="1"/>
</dbReference>
<dbReference type="Gene3D" id="1.10.10.10">
    <property type="entry name" value="Winged helix-like DNA-binding domain superfamily/Winged helix DNA-binding domain"/>
    <property type="match status" value="1"/>
</dbReference>
<evidence type="ECO:0000313" key="8">
    <source>
        <dbReference type="Proteomes" id="UP001165085"/>
    </source>
</evidence>
<protein>
    <recommendedName>
        <fullName evidence="6">Cullin family profile domain-containing protein</fullName>
    </recommendedName>
</protein>
<gene>
    <name evidence="7" type="ORF">TrST_g8764</name>
</gene>
<evidence type="ECO:0000256" key="5">
    <source>
        <dbReference type="RuleBase" id="RU003829"/>
    </source>
</evidence>
<comment type="caution">
    <text evidence="7">The sequence shown here is derived from an EMBL/GenBank/DDBJ whole genome shotgun (WGS) entry which is preliminary data.</text>
</comment>
<dbReference type="InterPro" id="IPR016157">
    <property type="entry name" value="Cullin_CS"/>
</dbReference>
<evidence type="ECO:0000313" key="7">
    <source>
        <dbReference type="EMBL" id="GMH60977.1"/>
    </source>
</evidence>
<accession>A0A9W7DZM6</accession>
<dbReference type="Pfam" id="PF00888">
    <property type="entry name" value="Cullin"/>
    <property type="match status" value="1"/>
</dbReference>
<name>A0A9W7DZM6_9STRA</name>
<dbReference type="GO" id="GO:0031461">
    <property type="term" value="C:cullin-RING ubiquitin ligase complex"/>
    <property type="evidence" value="ECO:0007669"/>
    <property type="project" value="InterPro"/>
</dbReference>
<dbReference type="Pfam" id="PF26557">
    <property type="entry name" value="Cullin_AB"/>
    <property type="match status" value="1"/>
</dbReference>
<dbReference type="InterPro" id="IPR016158">
    <property type="entry name" value="Cullin_homology"/>
</dbReference>
<dbReference type="FunFam" id="1.10.10.10:FF:000050">
    <property type="entry name" value="Cullin 4B"/>
    <property type="match status" value="1"/>
</dbReference>
<keyword evidence="3" id="KW-0832">Ubl conjugation</keyword>
<evidence type="ECO:0000256" key="1">
    <source>
        <dbReference type="ARBA" id="ARBA00006019"/>
    </source>
</evidence>
<evidence type="ECO:0000256" key="4">
    <source>
        <dbReference type="PROSITE-ProRule" id="PRU00330"/>
    </source>
</evidence>
<dbReference type="InterPro" id="IPR036390">
    <property type="entry name" value="WH_DNA-bd_sf"/>
</dbReference>
<dbReference type="InterPro" id="IPR045093">
    <property type="entry name" value="Cullin"/>
</dbReference>
<dbReference type="InterPro" id="IPR036317">
    <property type="entry name" value="Cullin_homology_sf"/>
</dbReference>
<dbReference type="InterPro" id="IPR019559">
    <property type="entry name" value="Cullin_neddylation_domain"/>
</dbReference>
<evidence type="ECO:0000256" key="2">
    <source>
        <dbReference type="ARBA" id="ARBA00022499"/>
    </source>
</evidence>
<dbReference type="SUPFAM" id="SSF75632">
    <property type="entry name" value="Cullin homology domain"/>
    <property type="match status" value="1"/>
</dbReference>
<dbReference type="Pfam" id="PF10557">
    <property type="entry name" value="Cullin_Nedd8"/>
    <property type="match status" value="1"/>
</dbReference>
<dbReference type="SUPFAM" id="SSF46785">
    <property type="entry name" value="Winged helix' DNA-binding domain"/>
    <property type="match status" value="1"/>
</dbReference>
<dbReference type="PROSITE" id="PS50069">
    <property type="entry name" value="CULLIN_2"/>
    <property type="match status" value="1"/>
</dbReference>
<dbReference type="FunFam" id="1.20.1310.10:FF:000002">
    <property type="entry name" value="cullin-3 isoform X1"/>
    <property type="match status" value="1"/>
</dbReference>
<dbReference type="EMBL" id="BRXY01000068">
    <property type="protein sequence ID" value="GMH60977.1"/>
    <property type="molecule type" value="Genomic_DNA"/>
</dbReference>
<evidence type="ECO:0000259" key="6">
    <source>
        <dbReference type="PROSITE" id="PS50069"/>
    </source>
</evidence>
<dbReference type="GO" id="GO:0006511">
    <property type="term" value="P:ubiquitin-dependent protein catabolic process"/>
    <property type="evidence" value="ECO:0007669"/>
    <property type="project" value="InterPro"/>
</dbReference>
<dbReference type="SMART" id="SM00884">
    <property type="entry name" value="Cullin_Nedd8"/>
    <property type="match status" value="1"/>
</dbReference>
<evidence type="ECO:0000256" key="3">
    <source>
        <dbReference type="ARBA" id="ARBA00022843"/>
    </source>
</evidence>
<dbReference type="SUPFAM" id="SSF74788">
    <property type="entry name" value="Cullin repeat-like"/>
    <property type="match status" value="1"/>
</dbReference>